<gene>
    <name evidence="3" type="ORF">SAMN04488514_110148</name>
</gene>
<reference evidence="3 4" key="1">
    <citation type="submission" date="2016-10" db="EMBL/GenBank/DDBJ databases">
        <authorList>
            <person name="de Groot N.N."/>
        </authorList>
    </citation>
    <scope>NUCLEOTIDE SEQUENCE [LARGE SCALE GENOMIC DNA]</scope>
    <source>
        <strain evidence="3 4">DSM 19886</strain>
    </source>
</reference>
<dbReference type="InterPro" id="IPR050546">
    <property type="entry name" value="Glycosyl_Hydrlase_16"/>
</dbReference>
<dbReference type="AlphaFoldDB" id="A0A1G9U7E6"/>
<dbReference type="OrthoDB" id="9813465at2"/>
<comment type="similarity">
    <text evidence="1">Belongs to the glycosyl hydrolase 16 family.</text>
</comment>
<dbReference type="Pfam" id="PF00722">
    <property type="entry name" value="Glyco_hydro_16"/>
    <property type="match status" value="1"/>
</dbReference>
<evidence type="ECO:0000256" key="1">
    <source>
        <dbReference type="ARBA" id="ARBA00006865"/>
    </source>
</evidence>
<dbReference type="PANTHER" id="PTHR10963">
    <property type="entry name" value="GLYCOSYL HYDROLASE-RELATED"/>
    <property type="match status" value="1"/>
</dbReference>
<keyword evidence="4" id="KW-1185">Reference proteome</keyword>
<feature type="domain" description="GH16" evidence="2">
    <location>
        <begin position="456"/>
        <end position="736"/>
    </location>
</feature>
<dbReference type="GO" id="GO:0004553">
    <property type="term" value="F:hydrolase activity, hydrolyzing O-glycosyl compounds"/>
    <property type="evidence" value="ECO:0007669"/>
    <property type="project" value="InterPro"/>
</dbReference>
<organism evidence="3 4">
    <name type="scientific">Kriegella aquimaris</name>
    <dbReference type="NCBI Taxonomy" id="192904"/>
    <lineage>
        <taxon>Bacteria</taxon>
        <taxon>Pseudomonadati</taxon>
        <taxon>Bacteroidota</taxon>
        <taxon>Flavobacteriia</taxon>
        <taxon>Flavobacteriales</taxon>
        <taxon>Flavobacteriaceae</taxon>
        <taxon>Kriegella</taxon>
    </lineage>
</organism>
<proteinExistence type="inferred from homology"/>
<dbReference type="PROSITE" id="PS51762">
    <property type="entry name" value="GH16_2"/>
    <property type="match status" value="1"/>
</dbReference>
<evidence type="ECO:0000313" key="4">
    <source>
        <dbReference type="Proteomes" id="UP000199440"/>
    </source>
</evidence>
<accession>A0A1G9U7E6</accession>
<dbReference type="InterPro" id="IPR000757">
    <property type="entry name" value="Beta-glucanase-like"/>
</dbReference>
<dbReference type="SUPFAM" id="SSF49899">
    <property type="entry name" value="Concanavalin A-like lectins/glucanases"/>
    <property type="match status" value="1"/>
</dbReference>
<dbReference type="RefSeq" id="WP_089892733.1">
    <property type="nucleotide sequence ID" value="NZ_FNGV01000010.1"/>
</dbReference>
<keyword evidence="3" id="KW-0378">Hydrolase</keyword>
<dbReference type="PANTHER" id="PTHR10963:SF55">
    <property type="entry name" value="GLYCOSIDE HYDROLASE FAMILY 16 PROTEIN"/>
    <property type="match status" value="1"/>
</dbReference>
<dbReference type="CDD" id="cd08023">
    <property type="entry name" value="GH16_laminarinase_like"/>
    <property type="match status" value="1"/>
</dbReference>
<dbReference type="STRING" id="192904.SAMN04488514_110148"/>
<evidence type="ECO:0000313" key="3">
    <source>
        <dbReference type="EMBL" id="SDM55763.1"/>
    </source>
</evidence>
<evidence type="ECO:0000259" key="2">
    <source>
        <dbReference type="PROSITE" id="PS51762"/>
    </source>
</evidence>
<sequence>MGAFIGIINSKKDIRLFIKCIFLLLFIGACSSDDLDKNFVLQEDLASVKIQASSILTEDLLNQASFVADFDAGIFALNGKLGTKASLVDSYRIQPRGQNGGVKDNALQLPLTALGVTGGEWSYLIEVTFPDIKEWPKYSFFAESGTVNRSNRILHRVSPGPDSNCASEFHGGGDARYLGLERSSFSMSGGTRILVQQAIDGSSIITKLGDDPATEKKGALPTEFQYLAVGADLLGFQHFPGIKINRVIVFNKKLDYQDDQNNRYGEAAFVADFDEGTFMLNGQLGTKASLIDPHRVQPIGQSGVKNNALRLPLDDLGVTGDAWSYWIEVTLPNIKDLPKNVFFAESGTADRTNRILHLVTSGPDSRCASEIHGGVDAKYLGAERTSYAVDSGTRILIQQAMDRSSIITKLGDDPAWEKTGDIPTEFQYLAVGVDLLGYQNIPGIKINRIVIFNKKLDYSEDKNQGYDVSEFTDEVFFDSFNWLNLRSGSPRSYENGQGIWTPRFSYGDDDSSPKGWSGVSNVYMADPTYNWPNQWSPFEIENYFNLKMRVDRTTNTGLASEVPINPNTGKPYEWIGGVLTTKHSNTFKAPCYIEARIKFPKASKGIWNAFWLYNNDDGHHKEIDIAEYWTKNPESYGVAQHSSIGSNIEHEIKHTYPAIDLTEDYHRYGLVWADGKLVFLLDGKEVATLQQHEALTDAELYIILNAGIGGYQGDPDQNTSNSNEMLVDWVRVQKRP</sequence>
<dbReference type="GO" id="GO:0005975">
    <property type="term" value="P:carbohydrate metabolic process"/>
    <property type="evidence" value="ECO:0007669"/>
    <property type="project" value="InterPro"/>
</dbReference>
<dbReference type="Proteomes" id="UP000199440">
    <property type="component" value="Unassembled WGS sequence"/>
</dbReference>
<dbReference type="EMBL" id="FNGV01000010">
    <property type="protein sequence ID" value="SDM55763.1"/>
    <property type="molecule type" value="Genomic_DNA"/>
</dbReference>
<dbReference type="Gene3D" id="2.60.120.200">
    <property type="match status" value="1"/>
</dbReference>
<protein>
    <submittedName>
        <fullName evidence="3">Glycosyl hydrolases family 16</fullName>
    </submittedName>
</protein>
<dbReference type="InterPro" id="IPR013320">
    <property type="entry name" value="ConA-like_dom_sf"/>
</dbReference>
<name>A0A1G9U7E6_9FLAO</name>